<gene>
    <name evidence="6" type="ORF">SAMN02745219_00665</name>
</gene>
<keyword evidence="7" id="KW-1185">Reference proteome</keyword>
<dbReference type="NCBIfam" id="TIGR00044">
    <property type="entry name" value="YggS family pyridoxal phosphate-dependent enzyme"/>
    <property type="match status" value="1"/>
</dbReference>
<proteinExistence type="inferred from homology"/>
<evidence type="ECO:0000256" key="4">
    <source>
        <dbReference type="RuleBase" id="RU004514"/>
    </source>
</evidence>
<dbReference type="RefSeq" id="WP_084062018.1">
    <property type="nucleotide sequence ID" value="NZ_FQZM01000007.1"/>
</dbReference>
<dbReference type="GO" id="GO:0030170">
    <property type="term" value="F:pyridoxal phosphate binding"/>
    <property type="evidence" value="ECO:0007669"/>
    <property type="project" value="UniProtKB-UniRule"/>
</dbReference>
<comment type="similarity">
    <text evidence="2 4">Belongs to the pyridoxal phosphate-binding protein YggS/PROSC family.</text>
</comment>
<evidence type="ECO:0000259" key="5">
    <source>
        <dbReference type="Pfam" id="PF01168"/>
    </source>
</evidence>
<accession>A0A1M6CFQ8</accession>
<dbReference type="PANTHER" id="PTHR10146">
    <property type="entry name" value="PROLINE SYNTHETASE CO-TRANSCRIBED BACTERIAL HOMOLOG PROTEIN"/>
    <property type="match status" value="1"/>
</dbReference>
<dbReference type="PIRSF" id="PIRSF004848">
    <property type="entry name" value="YBL036c_PLPDEIII"/>
    <property type="match status" value="1"/>
</dbReference>
<dbReference type="CDD" id="cd00635">
    <property type="entry name" value="PLPDE_III_YBL036c_like"/>
    <property type="match status" value="1"/>
</dbReference>
<dbReference type="SUPFAM" id="SSF51419">
    <property type="entry name" value="PLP-binding barrel"/>
    <property type="match status" value="1"/>
</dbReference>
<protein>
    <recommendedName>
        <fullName evidence="2">Pyridoxal phosphate homeostasis protein</fullName>
        <shortName evidence="2">PLP homeostasis protein</shortName>
    </recommendedName>
</protein>
<dbReference type="Proteomes" id="UP000184529">
    <property type="component" value="Unassembled WGS sequence"/>
</dbReference>
<dbReference type="Pfam" id="PF01168">
    <property type="entry name" value="Ala_racemase_N"/>
    <property type="match status" value="1"/>
</dbReference>
<dbReference type="HAMAP" id="MF_02087">
    <property type="entry name" value="PLP_homeostasis"/>
    <property type="match status" value="1"/>
</dbReference>
<evidence type="ECO:0000313" key="6">
    <source>
        <dbReference type="EMBL" id="SHI59842.1"/>
    </source>
</evidence>
<dbReference type="FunFam" id="3.20.20.10:FF:000018">
    <property type="entry name" value="Pyridoxal phosphate homeostasis protein"/>
    <property type="match status" value="1"/>
</dbReference>
<reference evidence="7" key="1">
    <citation type="submission" date="2016-11" db="EMBL/GenBank/DDBJ databases">
        <authorList>
            <person name="Varghese N."/>
            <person name="Submissions S."/>
        </authorList>
    </citation>
    <scope>NUCLEOTIDE SEQUENCE [LARGE SCALE GENOMIC DNA]</scope>
    <source>
        <strain evidence="7">DSM 16057</strain>
    </source>
</reference>
<organism evidence="6 7">
    <name type="scientific">Desulfofundulus thermosubterraneus DSM 16057</name>
    <dbReference type="NCBI Taxonomy" id="1121432"/>
    <lineage>
        <taxon>Bacteria</taxon>
        <taxon>Bacillati</taxon>
        <taxon>Bacillota</taxon>
        <taxon>Clostridia</taxon>
        <taxon>Eubacteriales</taxon>
        <taxon>Peptococcaceae</taxon>
        <taxon>Desulfofundulus</taxon>
    </lineage>
</organism>
<dbReference type="PANTHER" id="PTHR10146:SF14">
    <property type="entry name" value="PYRIDOXAL PHOSPHATE HOMEOSTASIS PROTEIN"/>
    <property type="match status" value="1"/>
</dbReference>
<dbReference type="InterPro" id="IPR001608">
    <property type="entry name" value="Ala_racemase_N"/>
</dbReference>
<dbReference type="STRING" id="1121432.SAMN02745219_00665"/>
<keyword evidence="1 2" id="KW-0663">Pyridoxal phosphate</keyword>
<dbReference type="EMBL" id="FQZM01000007">
    <property type="protein sequence ID" value="SHI59842.1"/>
    <property type="molecule type" value="Genomic_DNA"/>
</dbReference>
<dbReference type="Gene3D" id="3.20.20.10">
    <property type="entry name" value="Alanine racemase"/>
    <property type="match status" value="1"/>
</dbReference>
<feature type="domain" description="Alanine racemase N-terminal" evidence="5">
    <location>
        <begin position="7"/>
        <end position="227"/>
    </location>
</feature>
<sequence>MGVRENLSHVIEQVTKAAKKAGRDSGSVKLVAVTKNVSVDIMREALAAGINAFGENRVQELVAKQPQLPVDVEWHLIGHLQTNKVKYVIGKVHLIHSLDSWRLAREISRRAQERGLTVEVLVQVNISGEETKYGLPPGEVRSFIAEVAGLPGIRVRGLMTIAPLVPDPEQVRPVFREMYQMASWLKQELPELPLDFLSMGMSNDFTVAVEEGANIIRVGSAIFGPRPNLRRDNHGEKIGG</sequence>
<evidence type="ECO:0000313" key="7">
    <source>
        <dbReference type="Proteomes" id="UP000184529"/>
    </source>
</evidence>
<evidence type="ECO:0000256" key="3">
    <source>
        <dbReference type="PIRSR" id="PIRSR004848-1"/>
    </source>
</evidence>
<comment type="cofactor">
    <cofactor evidence="3">
        <name>pyridoxal 5'-phosphate</name>
        <dbReference type="ChEBI" id="CHEBI:597326"/>
    </cofactor>
</comment>
<name>A0A1M6CFQ8_9FIRM</name>
<feature type="modified residue" description="N6-(pyridoxal phosphate)lysine" evidence="2 3">
    <location>
        <position position="35"/>
    </location>
</feature>
<dbReference type="AlphaFoldDB" id="A0A1M6CFQ8"/>
<dbReference type="OrthoDB" id="9804072at2"/>
<comment type="function">
    <text evidence="2">Pyridoxal 5'-phosphate (PLP)-binding protein, which is involved in PLP homeostasis.</text>
</comment>
<dbReference type="InterPro" id="IPR029066">
    <property type="entry name" value="PLP-binding_barrel"/>
</dbReference>
<evidence type="ECO:0000256" key="2">
    <source>
        <dbReference type="HAMAP-Rule" id="MF_02087"/>
    </source>
</evidence>
<evidence type="ECO:0000256" key="1">
    <source>
        <dbReference type="ARBA" id="ARBA00022898"/>
    </source>
</evidence>
<dbReference type="InterPro" id="IPR011078">
    <property type="entry name" value="PyrdxlP_homeostasis"/>
</dbReference>